<dbReference type="RefSeq" id="WP_081169462.1">
    <property type="nucleotide sequence ID" value="NZ_LWBP01000210.1"/>
</dbReference>
<dbReference type="PANTHER" id="PTHR15032">
    <property type="entry name" value="N-ACYL-PHOSPHATIDYLETHANOLAMINE-HYDROLYZING PHOSPHOLIPASE D"/>
    <property type="match status" value="1"/>
</dbReference>
<feature type="domain" description="Metallo-beta-lactamase" evidence="1">
    <location>
        <begin position="83"/>
        <end position="279"/>
    </location>
</feature>
<dbReference type="OrthoDB" id="9805728at2"/>
<dbReference type="STRING" id="550983.A4R26_06285"/>
<accession>A0A1V9F5P8</accession>
<name>A0A1V9F5P8_9BACT</name>
<keyword evidence="2" id="KW-0378">Hydrolase</keyword>
<keyword evidence="3" id="KW-1185">Reference proteome</keyword>
<dbReference type="Proteomes" id="UP000192276">
    <property type="component" value="Unassembled WGS sequence"/>
</dbReference>
<dbReference type="GO" id="GO:0016787">
    <property type="term" value="F:hydrolase activity"/>
    <property type="evidence" value="ECO:0007669"/>
    <property type="project" value="UniProtKB-KW"/>
</dbReference>
<dbReference type="PANTHER" id="PTHR15032:SF4">
    <property type="entry name" value="N-ACYL-PHOSPHATIDYLETHANOLAMINE-HYDROLYZING PHOSPHOLIPASE D"/>
    <property type="match status" value="1"/>
</dbReference>
<dbReference type="InterPro" id="IPR036866">
    <property type="entry name" value="RibonucZ/Hydroxyglut_hydro"/>
</dbReference>
<gene>
    <name evidence="2" type="ORF">A4R26_06285</name>
</gene>
<dbReference type="AlphaFoldDB" id="A0A1V9F5P8"/>
<dbReference type="GO" id="GO:0005737">
    <property type="term" value="C:cytoplasm"/>
    <property type="evidence" value="ECO:0007669"/>
    <property type="project" value="TreeGrafter"/>
</dbReference>
<reference evidence="3" key="1">
    <citation type="submission" date="2016-04" db="EMBL/GenBank/DDBJ databases">
        <authorList>
            <person name="Chen L."/>
            <person name="Zhuang W."/>
            <person name="Wang G."/>
        </authorList>
    </citation>
    <scope>NUCLEOTIDE SEQUENCE [LARGE SCALE GENOMIC DNA]</scope>
    <source>
        <strain evidence="3">208</strain>
    </source>
</reference>
<protein>
    <submittedName>
        <fullName evidence="2">MBL fold metallo-hydrolase</fullName>
    </submittedName>
</protein>
<dbReference type="Pfam" id="PF12706">
    <property type="entry name" value="Lactamase_B_2"/>
    <property type="match status" value="1"/>
</dbReference>
<evidence type="ECO:0000313" key="3">
    <source>
        <dbReference type="Proteomes" id="UP000192276"/>
    </source>
</evidence>
<sequence>MKYLHPAVKQGKKYLNPVPTSVGTGSLWGVLWKYMTNKAETTPKRKLGPFTTDATIYAQPPVSGLRITWVGHSSLLIEVDGLRLLTDPVWSSRASFSAFIGPKRFFPAPLDLNKLPPLDAIIISHDHYDHLDKHVIPHFASSNVPFYCSIGVGQYLQAWGIQKERITEMNWMDKATIRNSCTITALPARHFSGRSLTNRFETLWSSFAIRTAAHNIYYGADSGWYEGFTEIGEAFGPFDVTMLEVGAYNRDWADIHMGPDNAVMAHQALKGILMMPIHWGTFNLALHPWNEPVQRLLELSLAKGIPLFLPQPGVPTEVAKYSSQWWE</sequence>
<dbReference type="EMBL" id="LWBP01000210">
    <property type="protein sequence ID" value="OQP53582.1"/>
    <property type="molecule type" value="Genomic_DNA"/>
</dbReference>
<proteinExistence type="predicted"/>
<dbReference type="Gene3D" id="3.60.15.10">
    <property type="entry name" value="Ribonuclease Z/Hydroxyacylglutathione hydrolase-like"/>
    <property type="match status" value="1"/>
</dbReference>
<dbReference type="InterPro" id="IPR001279">
    <property type="entry name" value="Metallo-B-lactamas"/>
</dbReference>
<comment type="caution">
    <text evidence="2">The sequence shown here is derived from an EMBL/GenBank/DDBJ whole genome shotgun (WGS) entry which is preliminary data.</text>
</comment>
<organism evidence="2 3">
    <name type="scientific">Niastella populi</name>
    <dbReference type="NCBI Taxonomy" id="550983"/>
    <lineage>
        <taxon>Bacteria</taxon>
        <taxon>Pseudomonadati</taxon>
        <taxon>Bacteroidota</taxon>
        <taxon>Chitinophagia</taxon>
        <taxon>Chitinophagales</taxon>
        <taxon>Chitinophagaceae</taxon>
        <taxon>Niastella</taxon>
    </lineage>
</organism>
<dbReference type="SUPFAM" id="SSF56281">
    <property type="entry name" value="Metallo-hydrolase/oxidoreductase"/>
    <property type="match status" value="1"/>
</dbReference>
<evidence type="ECO:0000313" key="2">
    <source>
        <dbReference type="EMBL" id="OQP53582.1"/>
    </source>
</evidence>
<evidence type="ECO:0000259" key="1">
    <source>
        <dbReference type="Pfam" id="PF12706"/>
    </source>
</evidence>